<dbReference type="PROSITE" id="PS51257">
    <property type="entry name" value="PROKAR_LIPOPROTEIN"/>
    <property type="match status" value="1"/>
</dbReference>
<dbReference type="InterPro" id="IPR013783">
    <property type="entry name" value="Ig-like_fold"/>
</dbReference>
<name>A0A9X3C456_9FLAO</name>
<evidence type="ECO:0000256" key="1">
    <source>
        <dbReference type="SAM" id="SignalP"/>
    </source>
</evidence>
<evidence type="ECO:0008006" key="4">
    <source>
        <dbReference type="Google" id="ProtNLM"/>
    </source>
</evidence>
<feature type="chain" id="PRO_5040828428" description="Fibronectin type-III domain-containing protein" evidence="1">
    <location>
        <begin position="23"/>
        <end position="367"/>
    </location>
</feature>
<reference evidence="2" key="1">
    <citation type="submission" date="2022-10" db="EMBL/GenBank/DDBJ databases">
        <title>Two novel species of Flavobacterium.</title>
        <authorList>
            <person name="Liu Q."/>
            <person name="Xin Y.-H."/>
        </authorList>
    </citation>
    <scope>NUCLEOTIDE SEQUENCE</scope>
    <source>
        <strain evidence="2">LS1R49</strain>
    </source>
</reference>
<feature type="signal peptide" evidence="1">
    <location>
        <begin position="1"/>
        <end position="22"/>
    </location>
</feature>
<dbReference type="Proteomes" id="UP001151079">
    <property type="component" value="Unassembled WGS sequence"/>
</dbReference>
<comment type="caution">
    <text evidence="2">The sequence shown here is derived from an EMBL/GenBank/DDBJ whole genome shotgun (WGS) entry which is preliminary data.</text>
</comment>
<evidence type="ECO:0000313" key="2">
    <source>
        <dbReference type="EMBL" id="MCV9926804.1"/>
    </source>
</evidence>
<dbReference type="EMBL" id="JAOZEW010000003">
    <property type="protein sequence ID" value="MCV9926804.1"/>
    <property type="molecule type" value="Genomic_DNA"/>
</dbReference>
<protein>
    <recommendedName>
        <fullName evidence="4">Fibronectin type-III domain-containing protein</fullName>
    </recommendedName>
</protein>
<keyword evidence="1" id="KW-0732">Signal</keyword>
<organism evidence="2 3">
    <name type="scientific">Flavobacterium shii</name>
    <dbReference type="NCBI Taxonomy" id="2987687"/>
    <lineage>
        <taxon>Bacteria</taxon>
        <taxon>Pseudomonadati</taxon>
        <taxon>Bacteroidota</taxon>
        <taxon>Flavobacteriia</taxon>
        <taxon>Flavobacteriales</taxon>
        <taxon>Flavobacteriaceae</taxon>
        <taxon>Flavobacterium</taxon>
    </lineage>
</organism>
<proteinExistence type="predicted"/>
<gene>
    <name evidence="2" type="ORF">OIU83_04045</name>
</gene>
<evidence type="ECO:0000313" key="3">
    <source>
        <dbReference type="Proteomes" id="UP001151079"/>
    </source>
</evidence>
<dbReference type="AlphaFoldDB" id="A0A9X3C456"/>
<keyword evidence="3" id="KW-1185">Reference proteome</keyword>
<dbReference type="RefSeq" id="WP_264204985.1">
    <property type="nucleotide sequence ID" value="NZ_JAOZEW010000003.1"/>
</dbReference>
<dbReference type="Gene3D" id="2.60.40.10">
    <property type="entry name" value="Immunoglobulins"/>
    <property type="match status" value="1"/>
</dbReference>
<sequence length="367" mass="40804">MKKKITLLFMSFFILVSCRSEEDNSVPPVVPVVPVVPIAPSAPTATQAVLNGNVVDVSWPVVVGTGITYNVYRNGNPVKINTVPLSEPKFTDVLASTGTFSYSVTANSGSLESIKGVVSDKVILELPKTKTVESITSKYNTKTEYIYTYETTNITKLVSETLKTTTTRLSDQTAMVTDRIGKYTYNGDLIEKIAYYNVDNNAFVSSIDYVYNEKKKLVSVIRKKSDGSNNIINYVYNDDGTTTMTNASSPNFETWVLTLEKGNLVKYVYSVLLGGTINYKEVANCVFDTNEYVYKNVFAHNNFFGTSTSYNNEISSSVVVSENGSVFETLSSKSEYTYNENGYFLTKKRYDTTSSIPVLTEKTTYTY</sequence>
<accession>A0A9X3C456</accession>